<evidence type="ECO:0000313" key="4">
    <source>
        <dbReference type="Proteomes" id="UP001057702"/>
    </source>
</evidence>
<protein>
    <submittedName>
        <fullName evidence="3">DUF397 domain-containing protein</fullName>
    </submittedName>
</protein>
<comment type="caution">
    <text evidence="3">The sequence shown here is derived from an EMBL/GenBank/DDBJ whole genome shotgun (WGS) entry which is preliminary data.</text>
</comment>
<keyword evidence="1" id="KW-1133">Transmembrane helix</keyword>
<dbReference type="Pfam" id="PF04149">
    <property type="entry name" value="DUF397"/>
    <property type="match status" value="1"/>
</dbReference>
<evidence type="ECO:0000256" key="1">
    <source>
        <dbReference type="SAM" id="Phobius"/>
    </source>
</evidence>
<dbReference type="EMBL" id="JANFNG010000008">
    <property type="protein sequence ID" value="MCQ4081556.1"/>
    <property type="molecule type" value="Genomic_DNA"/>
</dbReference>
<gene>
    <name evidence="3" type="ORF">NGB36_13315</name>
</gene>
<dbReference type="InterPro" id="IPR007278">
    <property type="entry name" value="DUF397"/>
</dbReference>
<evidence type="ECO:0000259" key="2">
    <source>
        <dbReference type="Pfam" id="PF04149"/>
    </source>
</evidence>
<name>A0ABT1PV60_9ACTN</name>
<feature type="domain" description="DUF397" evidence="2">
    <location>
        <begin position="16"/>
        <end position="42"/>
    </location>
</feature>
<dbReference type="Proteomes" id="UP001057702">
    <property type="component" value="Unassembled WGS sequence"/>
</dbReference>
<reference evidence="3" key="1">
    <citation type="submission" date="2022-06" db="EMBL/GenBank/DDBJ databases">
        <title>Draft genome sequence of Streptomyces sp. RB6PN25 isolated from peat swamp forest in Thailand.</title>
        <authorList>
            <person name="Duangmal K."/>
            <person name="Klaysubun C."/>
        </authorList>
    </citation>
    <scope>NUCLEOTIDE SEQUENCE</scope>
    <source>
        <strain evidence="3">RB6PN25</strain>
    </source>
</reference>
<keyword evidence="4" id="KW-1185">Reference proteome</keyword>
<accession>A0ABT1PV60</accession>
<keyword evidence="1" id="KW-0812">Transmembrane</keyword>
<feature type="transmembrane region" description="Helical" evidence="1">
    <location>
        <begin position="27"/>
        <end position="47"/>
    </location>
</feature>
<evidence type="ECO:0000313" key="3">
    <source>
        <dbReference type="EMBL" id="MCQ4081556.1"/>
    </source>
</evidence>
<keyword evidence="1" id="KW-0472">Membrane</keyword>
<proteinExistence type="predicted"/>
<sequence>MLEHVGDQLRDGELGGVRELKNSDGPVLTLVPAAFAAFVSAAVAGTFTRPDWS</sequence>
<dbReference type="RefSeq" id="WP_255920456.1">
    <property type="nucleotide sequence ID" value="NZ_JANFNG010000008.1"/>
</dbReference>
<organism evidence="3 4">
    <name type="scientific">Streptomyces humicola</name>
    <dbReference type="NCBI Taxonomy" id="2953240"/>
    <lineage>
        <taxon>Bacteria</taxon>
        <taxon>Bacillati</taxon>
        <taxon>Actinomycetota</taxon>
        <taxon>Actinomycetes</taxon>
        <taxon>Kitasatosporales</taxon>
        <taxon>Streptomycetaceae</taxon>
        <taxon>Streptomyces</taxon>
    </lineage>
</organism>